<evidence type="ECO:0000313" key="1">
    <source>
        <dbReference type="EMBL" id="PZW50810.1"/>
    </source>
</evidence>
<dbReference type="RefSeq" id="WP_111396111.1">
    <property type="nucleotide sequence ID" value="NZ_QKYU01000001.1"/>
</dbReference>
<evidence type="ECO:0008006" key="3">
    <source>
        <dbReference type="Google" id="ProtNLM"/>
    </source>
</evidence>
<keyword evidence="2" id="KW-1185">Reference proteome</keyword>
<comment type="caution">
    <text evidence="1">The sequence shown here is derived from an EMBL/GenBank/DDBJ whole genome shotgun (WGS) entry which is preliminary data.</text>
</comment>
<dbReference type="EMBL" id="QKYU01000001">
    <property type="protein sequence ID" value="PZW50810.1"/>
    <property type="molecule type" value="Genomic_DNA"/>
</dbReference>
<evidence type="ECO:0000313" key="2">
    <source>
        <dbReference type="Proteomes" id="UP000249688"/>
    </source>
</evidence>
<protein>
    <recommendedName>
        <fullName evidence="3">DUF5675 domain-containing protein</fullName>
    </recommendedName>
</protein>
<sequence length="165" mass="17836">MADTVLRYVRGNTYLKNLPKAPEGGNAKPAHGLVGELWVGGICFDTLERMDGYVKMEGGQDYANSTMYWHSKYNSYVLNPWLGKDAEQTKKKNILFHPAAVPSHLEGCVGVGFLEGGKLTTSRESFVLIWKLAGGGVGNTKQVLTVTIRVEGSMPALASCAAWAG</sequence>
<dbReference type="AlphaFoldDB" id="A0A2W7KQE0"/>
<proteinExistence type="predicted"/>
<accession>A0A2W7KQE0</accession>
<gene>
    <name evidence="1" type="ORF">C8P66_10123</name>
</gene>
<dbReference type="Proteomes" id="UP000249688">
    <property type="component" value="Unassembled WGS sequence"/>
</dbReference>
<dbReference type="OrthoDB" id="7264349at2"/>
<organism evidence="1 2">
    <name type="scientific">Humitalea rosea</name>
    <dbReference type="NCBI Taxonomy" id="990373"/>
    <lineage>
        <taxon>Bacteria</taxon>
        <taxon>Pseudomonadati</taxon>
        <taxon>Pseudomonadota</taxon>
        <taxon>Alphaproteobacteria</taxon>
        <taxon>Acetobacterales</taxon>
        <taxon>Roseomonadaceae</taxon>
        <taxon>Humitalea</taxon>
    </lineage>
</organism>
<reference evidence="1 2" key="1">
    <citation type="submission" date="2018-06" db="EMBL/GenBank/DDBJ databases">
        <title>Genomic Encyclopedia of Archaeal and Bacterial Type Strains, Phase II (KMG-II): from individual species to whole genera.</title>
        <authorList>
            <person name="Goeker M."/>
        </authorList>
    </citation>
    <scope>NUCLEOTIDE SEQUENCE [LARGE SCALE GENOMIC DNA]</scope>
    <source>
        <strain evidence="1 2">DSM 24525</strain>
    </source>
</reference>
<name>A0A2W7KQE0_9PROT</name>